<feature type="region of interest" description="Disordered" evidence="1">
    <location>
        <begin position="21"/>
        <end position="70"/>
    </location>
</feature>
<keyword evidence="4" id="KW-1185">Reference proteome</keyword>
<sequence>MSMRAMILPWMSVFLKVPPPMVSGAPPRGAMATSVPAAADASSTAHPPETSAQDPDRDASRQENPTRDLHPILARRAFKLAY</sequence>
<evidence type="ECO:0000256" key="1">
    <source>
        <dbReference type="SAM" id="MobiDB-lite"/>
    </source>
</evidence>
<evidence type="ECO:0000313" key="4">
    <source>
        <dbReference type="Proteomes" id="UP000652219"/>
    </source>
</evidence>
<comment type="caution">
    <text evidence="3">The sequence shown here is derived from an EMBL/GenBank/DDBJ whole genome shotgun (WGS) entry which is preliminary data.</text>
</comment>
<evidence type="ECO:0000313" key="3">
    <source>
        <dbReference type="EMBL" id="KAF6790328.1"/>
    </source>
</evidence>
<evidence type="ECO:0008006" key="5">
    <source>
        <dbReference type="Google" id="ProtNLM"/>
    </source>
</evidence>
<protein>
    <recommendedName>
        <fullName evidence="5">Secreted protein</fullName>
    </recommendedName>
</protein>
<dbReference type="Proteomes" id="UP000652219">
    <property type="component" value="Unassembled WGS sequence"/>
</dbReference>
<dbReference type="AlphaFoldDB" id="A0A8H6MJY4"/>
<gene>
    <name evidence="3" type="ORF">CSOJ01_14599</name>
</gene>
<feature type="compositionally biased region" description="Basic and acidic residues" evidence="1">
    <location>
        <begin position="54"/>
        <end position="70"/>
    </location>
</feature>
<name>A0A8H6MJY4_9PEZI</name>
<evidence type="ECO:0000256" key="2">
    <source>
        <dbReference type="SAM" id="SignalP"/>
    </source>
</evidence>
<organism evidence="3 4">
    <name type="scientific">Colletotrichum sojae</name>
    <dbReference type="NCBI Taxonomy" id="2175907"/>
    <lineage>
        <taxon>Eukaryota</taxon>
        <taxon>Fungi</taxon>
        <taxon>Dikarya</taxon>
        <taxon>Ascomycota</taxon>
        <taxon>Pezizomycotina</taxon>
        <taxon>Sordariomycetes</taxon>
        <taxon>Hypocreomycetidae</taxon>
        <taxon>Glomerellales</taxon>
        <taxon>Glomerellaceae</taxon>
        <taxon>Colletotrichum</taxon>
        <taxon>Colletotrichum orchidearum species complex</taxon>
    </lineage>
</organism>
<feature type="compositionally biased region" description="Polar residues" evidence="1">
    <location>
        <begin position="41"/>
        <end position="53"/>
    </location>
</feature>
<dbReference type="EMBL" id="WIGN01000506">
    <property type="protein sequence ID" value="KAF6790328.1"/>
    <property type="molecule type" value="Genomic_DNA"/>
</dbReference>
<keyword evidence="2" id="KW-0732">Signal</keyword>
<feature type="signal peptide" evidence="2">
    <location>
        <begin position="1"/>
        <end position="24"/>
    </location>
</feature>
<feature type="chain" id="PRO_5034254866" description="Secreted protein" evidence="2">
    <location>
        <begin position="25"/>
        <end position="82"/>
    </location>
</feature>
<proteinExistence type="predicted"/>
<accession>A0A8H6MJY4</accession>
<reference evidence="3 4" key="1">
    <citation type="journal article" date="2020" name="Phytopathology">
        <title>Genome Sequence Resources of Colletotrichum truncatum, C. plurivorum, C. musicola, and C. sojae: Four Species Pathogenic to Soybean (Glycine max).</title>
        <authorList>
            <person name="Rogerio F."/>
            <person name="Boufleur T.R."/>
            <person name="Ciampi-Guillardi M."/>
            <person name="Sukno S.A."/>
            <person name="Thon M.R."/>
            <person name="Massola Junior N.S."/>
            <person name="Baroncelli R."/>
        </authorList>
    </citation>
    <scope>NUCLEOTIDE SEQUENCE [LARGE SCALE GENOMIC DNA]</scope>
    <source>
        <strain evidence="3 4">LFN0009</strain>
    </source>
</reference>